<dbReference type="InterPro" id="IPR036388">
    <property type="entry name" value="WH-like_DNA-bd_sf"/>
</dbReference>
<dbReference type="PROSITE" id="PS01359">
    <property type="entry name" value="ZF_PHD_1"/>
    <property type="match status" value="1"/>
</dbReference>
<dbReference type="CDD" id="cd15535">
    <property type="entry name" value="PHD1_Rco1"/>
    <property type="match status" value="1"/>
</dbReference>
<dbReference type="PANTHER" id="PTHR10804">
    <property type="entry name" value="PROTEASE FAMILY M24 METHIONYL AMINOPEPTIDASE, AMINOPEPTIDASE P"/>
    <property type="match status" value="1"/>
</dbReference>
<dbReference type="InterPro" id="IPR001965">
    <property type="entry name" value="Znf_PHD"/>
</dbReference>
<evidence type="ECO:0000256" key="4">
    <source>
        <dbReference type="ARBA" id="ARBA00022833"/>
    </source>
</evidence>
<accession>A0A9W4U018</accession>
<dbReference type="InterPro" id="IPR036005">
    <property type="entry name" value="Creatinase/aminopeptidase-like"/>
</dbReference>
<dbReference type="CDD" id="cd01089">
    <property type="entry name" value="PA2G4-like"/>
    <property type="match status" value="1"/>
</dbReference>
<dbReference type="InterPro" id="IPR047113">
    <property type="entry name" value="PA2G4/ARX1"/>
</dbReference>
<dbReference type="Gene3D" id="3.90.230.10">
    <property type="entry name" value="Creatinase/methionine aminopeptidase superfamily"/>
    <property type="match status" value="1"/>
</dbReference>
<dbReference type="GO" id="GO:0008270">
    <property type="term" value="F:zinc ion binding"/>
    <property type="evidence" value="ECO:0007669"/>
    <property type="project" value="UniProtKB-KW"/>
</dbReference>
<dbReference type="Pfam" id="PF00557">
    <property type="entry name" value="Peptidase_M24"/>
    <property type="match status" value="1"/>
</dbReference>
<dbReference type="Proteomes" id="UP001152885">
    <property type="component" value="Unassembled WGS sequence"/>
</dbReference>
<dbReference type="InterPro" id="IPR019786">
    <property type="entry name" value="Zinc_finger_PHD-type_CS"/>
</dbReference>
<evidence type="ECO:0000313" key="8">
    <source>
        <dbReference type="Proteomes" id="UP001152885"/>
    </source>
</evidence>
<feature type="domain" description="PHD-type" evidence="6">
    <location>
        <begin position="581"/>
        <end position="628"/>
    </location>
</feature>
<dbReference type="PANTHER" id="PTHR10804:SF11">
    <property type="entry name" value="PROLIFERATION-ASSOCIATED PROTEIN 2G4"/>
    <property type="match status" value="1"/>
</dbReference>
<dbReference type="EMBL" id="CANTUO010000006">
    <property type="protein sequence ID" value="CAI5760184.1"/>
    <property type="molecule type" value="Genomic_DNA"/>
</dbReference>
<evidence type="ECO:0000256" key="3">
    <source>
        <dbReference type="ARBA" id="ARBA00022771"/>
    </source>
</evidence>
<evidence type="ECO:0000256" key="2">
    <source>
        <dbReference type="ARBA" id="ARBA00022723"/>
    </source>
</evidence>
<comment type="caution">
    <text evidence="7">The sequence shown here is derived from an EMBL/GenBank/DDBJ whole genome shotgun (WGS) entry which is preliminary data.</text>
</comment>
<dbReference type="PROSITE" id="PS50016">
    <property type="entry name" value="ZF_PHD_2"/>
    <property type="match status" value="2"/>
</dbReference>
<dbReference type="Pfam" id="PF00628">
    <property type="entry name" value="PHD"/>
    <property type="match status" value="2"/>
</dbReference>
<evidence type="ECO:0000256" key="1">
    <source>
        <dbReference type="ARBA" id="ARBA00007319"/>
    </source>
</evidence>
<gene>
    <name evidence="7" type="ORF">CANVERA_P4694</name>
</gene>
<dbReference type="CDD" id="cd15534">
    <property type="entry name" value="PHD2_PHF12_Rco1"/>
    <property type="match status" value="1"/>
</dbReference>
<dbReference type="SUPFAM" id="SSF57903">
    <property type="entry name" value="FYVE/PHD zinc finger"/>
    <property type="match status" value="2"/>
</dbReference>
<dbReference type="InterPro" id="IPR019787">
    <property type="entry name" value="Znf_PHD-finger"/>
</dbReference>
<evidence type="ECO:0000313" key="7">
    <source>
        <dbReference type="EMBL" id="CAI5760184.1"/>
    </source>
</evidence>
<dbReference type="InterPro" id="IPR011011">
    <property type="entry name" value="Znf_FYVE_PHD"/>
</dbReference>
<name>A0A9W4U018_9ASCO</name>
<dbReference type="Gene3D" id="2.30.30.1150">
    <property type="match status" value="1"/>
</dbReference>
<organism evidence="7 8">
    <name type="scientific">Candida verbasci</name>
    <dbReference type="NCBI Taxonomy" id="1227364"/>
    <lineage>
        <taxon>Eukaryota</taxon>
        <taxon>Fungi</taxon>
        <taxon>Dikarya</taxon>
        <taxon>Ascomycota</taxon>
        <taxon>Saccharomycotina</taxon>
        <taxon>Pichiomycetes</taxon>
        <taxon>Debaryomycetaceae</taxon>
        <taxon>Candida/Lodderomyces clade</taxon>
        <taxon>Candida</taxon>
    </lineage>
</organism>
<dbReference type="AlphaFoldDB" id="A0A9W4U018"/>
<dbReference type="Gene3D" id="1.10.10.10">
    <property type="entry name" value="Winged helix-like DNA-binding domain superfamily/Winged helix DNA-binding domain"/>
    <property type="match status" value="1"/>
</dbReference>
<dbReference type="InterPro" id="IPR013083">
    <property type="entry name" value="Znf_RING/FYVE/PHD"/>
</dbReference>
<proteinExistence type="inferred from homology"/>
<dbReference type="SUPFAM" id="SSF55920">
    <property type="entry name" value="Creatinase/aminopeptidase"/>
    <property type="match status" value="1"/>
</dbReference>
<dbReference type="SUPFAM" id="SSF46785">
    <property type="entry name" value="Winged helix' DNA-binding domain"/>
    <property type="match status" value="1"/>
</dbReference>
<evidence type="ECO:0000259" key="6">
    <source>
        <dbReference type="PROSITE" id="PS50016"/>
    </source>
</evidence>
<dbReference type="SMART" id="SM00249">
    <property type="entry name" value="PHD"/>
    <property type="match status" value="2"/>
</dbReference>
<comment type="similarity">
    <text evidence="1">Belongs to the peptidase M24 family.</text>
</comment>
<dbReference type="Gene3D" id="3.30.40.10">
    <property type="entry name" value="Zinc/RING finger domain, C3HC4 (zinc finger)"/>
    <property type="match status" value="1"/>
</dbReference>
<keyword evidence="8" id="KW-1185">Reference proteome</keyword>
<keyword evidence="3 5" id="KW-0863">Zinc-finger</keyword>
<feature type="domain" description="PHD-type" evidence="6">
    <location>
        <begin position="717"/>
        <end position="770"/>
    </location>
</feature>
<dbReference type="InterPro" id="IPR000994">
    <property type="entry name" value="Pept_M24"/>
</dbReference>
<protein>
    <recommendedName>
        <fullName evidence="6">PHD-type domain-containing protein</fullName>
    </recommendedName>
</protein>
<dbReference type="InterPro" id="IPR036390">
    <property type="entry name" value="WH_DNA-bd_sf"/>
</dbReference>
<reference evidence="7" key="1">
    <citation type="submission" date="2022-12" db="EMBL/GenBank/DDBJ databases">
        <authorList>
            <person name="Brejova B."/>
        </authorList>
    </citation>
    <scope>NUCLEOTIDE SEQUENCE</scope>
</reference>
<keyword evidence="2" id="KW-0479">Metal-binding</keyword>
<sequence length="979" mass="111903">MSTTDKQDKKIDYSIKNSDVVSKYKTAGDISNRVLQQVKHLVVDGSKIYDICVKGDELMNEELSKIYNSKKTKNVPKGIAFPTSINPNHIPAHLSPISQDDVANLVLKDGDVVSIQLGVQIDGFPAIVGETFVIGEEKTIDGKKADLLHAAWLASEAAIGTFKPGNRNWDITNIVSKVAKEFETSPLENMLSHNQERLKLYGPKEIILNPSKENKSSMETCKFEEGDVFGLDILISTSSDGKVKPSNFRTSLYKLTGETYALKMKMSHKILSEFKSKCNSQPFPYNIRNLEDPKKARGGLAESVNHKILLPYDIVIEKDGEFIAQFYTTFALTKHGIVKYTSPNFNKDLYKSDKEIKDEEIIKLLQEPINTKTNYEEKKNNQQQEQQSITRMLMNNGKRKAEKVANGQRKSARLAEIPKLKSSPNIIENKTNNNKLIETKNSRKIFIEPELASPCPSYTGLPLEEPPSAKIKKEALWTKSKKDSTPDIELDSETYHESFEKLNEEEVEESELRSEVHPVKQKQPTRKLKLTLKTPQQQPSTKRLKKIKIISPSKSPSTKLLDHKISTTTEVSNSQDGIENDDFCYACGLPGIFICCESCPKSFHFLCCDPPIDIPPEEDWFCKECYGKKYPFLLKDYSDFGVFGKLLNVLEVKDKKTFQLPKFLREDTFKGVMTDDNGDYIDDEIKPNKPIKNNQINGFNKDMNLEIDSLYDESGHPYLCHSCGESGQNQRGLIHCDYCNLVYHLYCLNPPMYGPKTIGNKWKCPNHISDLLPRGFPKLRQFKETENIETSLHSNFMKIASMGNIIIKVEEEEVDHLPIEREVVDYDVLRNWGNDKSAIHPNYKPQNYKIENNETGVYSESIIKKMNGNQVYKVPERSIILDFVNKVSKQDILNDLKLYDDYARIENNKEEYEFVNNINEIKEREKRRLNLDALLNVISKENLPPISSKLNDCEIDELKKVKQLIELKGYDKLMEFLKS</sequence>
<evidence type="ECO:0000256" key="5">
    <source>
        <dbReference type="PROSITE-ProRule" id="PRU00146"/>
    </source>
</evidence>
<dbReference type="OrthoDB" id="5876363at2759"/>
<keyword evidence="4" id="KW-0862">Zinc</keyword>